<dbReference type="Proteomes" id="UP000295172">
    <property type="component" value="Unassembled WGS sequence"/>
</dbReference>
<organism evidence="2 3">
    <name type="scientific">Kribbella turkmenica</name>
    <dbReference type="NCBI Taxonomy" id="2530375"/>
    <lineage>
        <taxon>Bacteria</taxon>
        <taxon>Bacillati</taxon>
        <taxon>Actinomycetota</taxon>
        <taxon>Actinomycetes</taxon>
        <taxon>Propionibacteriales</taxon>
        <taxon>Kribbellaceae</taxon>
        <taxon>Kribbella</taxon>
    </lineage>
</organism>
<dbReference type="RefSeq" id="WP_132326253.1">
    <property type="nucleotide sequence ID" value="NZ_SMKR01000176.1"/>
</dbReference>
<reference evidence="2 3" key="1">
    <citation type="submission" date="2019-02" db="EMBL/GenBank/DDBJ databases">
        <title>Draft genome sequences of novel Actinobacteria.</title>
        <authorList>
            <person name="Sahin N."/>
            <person name="Ay H."/>
            <person name="Saygin H."/>
        </authorList>
    </citation>
    <scope>NUCLEOTIDE SEQUENCE [LARGE SCALE GENOMIC DNA]</scope>
    <source>
        <strain evidence="2 3">16K104</strain>
    </source>
</reference>
<keyword evidence="3" id="KW-1185">Reference proteome</keyword>
<feature type="compositionally biased region" description="Acidic residues" evidence="1">
    <location>
        <begin position="127"/>
        <end position="149"/>
    </location>
</feature>
<dbReference type="EMBL" id="SMKR01000176">
    <property type="protein sequence ID" value="TDD16424.1"/>
    <property type="molecule type" value="Genomic_DNA"/>
</dbReference>
<gene>
    <name evidence="2" type="ORF">E1218_29810</name>
</gene>
<name>A0A4R4WJ27_9ACTN</name>
<protein>
    <submittedName>
        <fullName evidence="2">Uncharacterized protein</fullName>
    </submittedName>
</protein>
<dbReference type="OrthoDB" id="3830726at2"/>
<comment type="caution">
    <text evidence="2">The sequence shown here is derived from an EMBL/GenBank/DDBJ whole genome shotgun (WGS) entry which is preliminary data.</text>
</comment>
<sequence length="165" mass="18249">MAVRGELSITVDAHVEPDTALGHDLFTKGGGGIPWVVLKVGRIGLYVHDLSVLDALDELIDRARHDLARALGVLPNGEPCAFVDDFGSIEWNEHDHDRCLEQLLDEPAPFVPVVVAGTAWERHDDPTVEDNPLDDDDFGDESDDEDDFDMIDRPGSRILRAEGWL</sequence>
<feature type="region of interest" description="Disordered" evidence="1">
    <location>
        <begin position="121"/>
        <end position="154"/>
    </location>
</feature>
<evidence type="ECO:0000256" key="1">
    <source>
        <dbReference type="SAM" id="MobiDB-lite"/>
    </source>
</evidence>
<evidence type="ECO:0000313" key="2">
    <source>
        <dbReference type="EMBL" id="TDD16424.1"/>
    </source>
</evidence>
<evidence type="ECO:0000313" key="3">
    <source>
        <dbReference type="Proteomes" id="UP000295172"/>
    </source>
</evidence>
<accession>A0A4R4WJ27</accession>
<dbReference type="AlphaFoldDB" id="A0A4R4WJ27"/>
<proteinExistence type="predicted"/>